<dbReference type="InterPro" id="IPR011990">
    <property type="entry name" value="TPR-like_helical_dom_sf"/>
</dbReference>
<evidence type="ECO:0000256" key="10">
    <source>
        <dbReference type="SAM" id="Phobius"/>
    </source>
</evidence>
<dbReference type="CDD" id="cd12212">
    <property type="entry name" value="Fis1"/>
    <property type="match status" value="1"/>
</dbReference>
<keyword evidence="8 9" id="KW-0472">Membrane</keyword>
<evidence type="ECO:0000256" key="8">
    <source>
        <dbReference type="ARBA" id="ARBA00023136"/>
    </source>
</evidence>
<protein>
    <recommendedName>
        <fullName evidence="3 9">Mitochondrial fission 1 protein</fullName>
    </recommendedName>
</protein>
<accession>A0A507DUJ2</accession>
<sequence>MDTLPDAREAEVSLSPEELAILREQYQLEDPKPRPQTKFNYAWALVRSRARTDQEDGIKLLHEIYRDLPSRRRECLYYIALGEYKLGNYKNARKYNETLLQLETRNTQALSLRQLIDEKVKSEGLVGMAIVGAAIAAFGALTFSLMKKGDR</sequence>
<dbReference type="Pfam" id="PF14852">
    <property type="entry name" value="Fis1_TPR_N"/>
    <property type="match status" value="1"/>
</dbReference>
<proteinExistence type="inferred from homology"/>
<keyword evidence="5 9" id="KW-1000">Mitochondrion outer membrane</keyword>
<evidence type="ECO:0000313" key="12">
    <source>
        <dbReference type="Proteomes" id="UP000318582"/>
    </source>
</evidence>
<evidence type="ECO:0000256" key="3">
    <source>
        <dbReference type="ARBA" id="ARBA00014314"/>
    </source>
</evidence>
<dbReference type="InterPro" id="IPR016543">
    <property type="entry name" value="Fis1"/>
</dbReference>
<comment type="domain">
    <text evidence="9">The C-terminus is required for mitochondrial localization, while the N-terminus is necessary for mitochondrial fission.</text>
</comment>
<dbReference type="EMBL" id="QEAQ01000147">
    <property type="protein sequence ID" value="TPX54608.1"/>
    <property type="molecule type" value="Genomic_DNA"/>
</dbReference>
<dbReference type="PANTHER" id="PTHR13247">
    <property type="entry name" value="TETRATRICOPEPTIDE REPEAT PROTEIN 11 TPR REPEAT PROTEIN 11"/>
    <property type="match status" value="1"/>
</dbReference>
<dbReference type="STRING" id="109895.A0A507DUJ2"/>
<reference evidence="11 12" key="1">
    <citation type="journal article" date="2019" name="Sci. Rep.">
        <title>Comparative genomics of chytrid fungi reveal insights into the obligate biotrophic and pathogenic lifestyle of Synchytrium endobioticum.</title>
        <authorList>
            <person name="van de Vossenberg B.T.L.H."/>
            <person name="Warris S."/>
            <person name="Nguyen H.D.T."/>
            <person name="van Gent-Pelzer M.P.E."/>
            <person name="Joly D.L."/>
            <person name="van de Geest H.C."/>
            <person name="Bonants P.J.M."/>
            <person name="Smith D.S."/>
            <person name="Levesque C.A."/>
            <person name="van der Lee T.A.J."/>
        </authorList>
    </citation>
    <scope>NUCLEOTIDE SEQUENCE [LARGE SCALE GENOMIC DNA]</scope>
    <source>
        <strain evidence="11 12">CBS 809.83</strain>
    </source>
</reference>
<evidence type="ECO:0000256" key="2">
    <source>
        <dbReference type="ARBA" id="ARBA00008937"/>
    </source>
</evidence>
<keyword evidence="12" id="KW-1185">Reference proteome</keyword>
<evidence type="ECO:0000256" key="6">
    <source>
        <dbReference type="ARBA" id="ARBA00022989"/>
    </source>
</evidence>
<comment type="similarity">
    <text evidence="2 9">Belongs to the FIS1 family.</text>
</comment>
<evidence type="ECO:0000256" key="9">
    <source>
        <dbReference type="PIRNR" id="PIRNR008835"/>
    </source>
</evidence>
<dbReference type="GO" id="GO:0000266">
    <property type="term" value="P:mitochondrial fission"/>
    <property type="evidence" value="ECO:0007669"/>
    <property type="project" value="UniProtKB-UniRule"/>
</dbReference>
<keyword evidence="7 9" id="KW-0496">Mitochondrion</keyword>
<evidence type="ECO:0000256" key="5">
    <source>
        <dbReference type="ARBA" id="ARBA00022787"/>
    </source>
</evidence>
<evidence type="ECO:0000313" key="11">
    <source>
        <dbReference type="EMBL" id="TPX54608.1"/>
    </source>
</evidence>
<organism evidence="11 12">
    <name type="scientific">Powellomyces hirtus</name>
    <dbReference type="NCBI Taxonomy" id="109895"/>
    <lineage>
        <taxon>Eukaryota</taxon>
        <taxon>Fungi</taxon>
        <taxon>Fungi incertae sedis</taxon>
        <taxon>Chytridiomycota</taxon>
        <taxon>Chytridiomycota incertae sedis</taxon>
        <taxon>Chytridiomycetes</taxon>
        <taxon>Spizellomycetales</taxon>
        <taxon>Powellomycetaceae</taxon>
        <taxon>Powellomyces</taxon>
    </lineage>
</organism>
<dbReference type="PANTHER" id="PTHR13247:SF0">
    <property type="entry name" value="MITOCHONDRIAL FISSION 1 PROTEIN"/>
    <property type="match status" value="1"/>
</dbReference>
<evidence type="ECO:0000256" key="4">
    <source>
        <dbReference type="ARBA" id="ARBA00022692"/>
    </source>
</evidence>
<dbReference type="GO" id="GO:0005778">
    <property type="term" value="C:peroxisomal membrane"/>
    <property type="evidence" value="ECO:0007669"/>
    <property type="project" value="TreeGrafter"/>
</dbReference>
<dbReference type="Gene3D" id="1.25.40.10">
    <property type="entry name" value="Tetratricopeptide repeat domain"/>
    <property type="match status" value="1"/>
</dbReference>
<comment type="subcellular location">
    <subcellularLocation>
        <location evidence="1">Mitochondrion outer membrane</location>
        <topology evidence="1">Single-pass membrane protein</topology>
    </subcellularLocation>
</comment>
<gene>
    <name evidence="11" type="ORF">PhCBS80983_g05857</name>
</gene>
<evidence type="ECO:0000256" key="1">
    <source>
        <dbReference type="ARBA" id="ARBA00004572"/>
    </source>
</evidence>
<dbReference type="InterPro" id="IPR028058">
    <property type="entry name" value="Fis1_TPR_N"/>
</dbReference>
<dbReference type="Proteomes" id="UP000318582">
    <property type="component" value="Unassembled WGS sequence"/>
</dbReference>
<name>A0A507DUJ2_9FUNG</name>
<dbReference type="AlphaFoldDB" id="A0A507DUJ2"/>
<dbReference type="InterPro" id="IPR033745">
    <property type="entry name" value="Fis1_cytosol"/>
</dbReference>
<dbReference type="InterPro" id="IPR028061">
    <property type="entry name" value="Fis1_TPR_C"/>
</dbReference>
<comment type="caution">
    <text evidence="11">The sequence shown here is derived from an EMBL/GenBank/DDBJ whole genome shotgun (WGS) entry which is preliminary data.</text>
</comment>
<comment type="function">
    <text evidence="9">Has a role in mitochondrial fission.</text>
</comment>
<dbReference type="GO" id="GO:0016559">
    <property type="term" value="P:peroxisome fission"/>
    <property type="evidence" value="ECO:0007669"/>
    <property type="project" value="TreeGrafter"/>
</dbReference>
<evidence type="ECO:0000256" key="7">
    <source>
        <dbReference type="ARBA" id="ARBA00023128"/>
    </source>
</evidence>
<keyword evidence="4 10" id="KW-0812">Transmembrane</keyword>
<dbReference type="Pfam" id="PF14853">
    <property type="entry name" value="Fis1_TPR_C"/>
    <property type="match status" value="1"/>
</dbReference>
<dbReference type="SUPFAM" id="SSF48452">
    <property type="entry name" value="TPR-like"/>
    <property type="match status" value="1"/>
</dbReference>
<feature type="transmembrane region" description="Helical" evidence="10">
    <location>
        <begin position="125"/>
        <end position="146"/>
    </location>
</feature>
<dbReference type="PIRSF" id="PIRSF008835">
    <property type="entry name" value="TPR_repeat_11_Fis1"/>
    <property type="match status" value="1"/>
</dbReference>
<dbReference type="GO" id="GO:0000422">
    <property type="term" value="P:autophagy of mitochondrion"/>
    <property type="evidence" value="ECO:0007669"/>
    <property type="project" value="TreeGrafter"/>
</dbReference>
<dbReference type="GO" id="GO:0005741">
    <property type="term" value="C:mitochondrial outer membrane"/>
    <property type="evidence" value="ECO:0007669"/>
    <property type="project" value="UniProtKB-SubCell"/>
</dbReference>
<keyword evidence="6 10" id="KW-1133">Transmembrane helix</keyword>